<dbReference type="GO" id="GO:0006508">
    <property type="term" value="P:proteolysis"/>
    <property type="evidence" value="ECO:0007669"/>
    <property type="project" value="UniProtKB-KW"/>
</dbReference>
<evidence type="ECO:0000256" key="4">
    <source>
        <dbReference type="ARBA" id="ARBA00022825"/>
    </source>
</evidence>
<dbReference type="InterPro" id="IPR015500">
    <property type="entry name" value="Peptidase_S8_subtilisin-rel"/>
</dbReference>
<keyword evidence="5" id="KW-1133">Transmembrane helix</keyword>
<reference evidence="7" key="1">
    <citation type="submission" date="2018-05" db="EMBL/GenBank/DDBJ databases">
        <authorList>
            <person name="Lanie J.A."/>
            <person name="Ng W.-L."/>
            <person name="Kazmierczak K.M."/>
            <person name="Andrzejewski T.M."/>
            <person name="Davidsen T.M."/>
            <person name="Wayne K.J."/>
            <person name="Tettelin H."/>
            <person name="Glass J.I."/>
            <person name="Rusch D."/>
            <person name="Podicherti R."/>
            <person name="Tsui H.-C.T."/>
            <person name="Winkler M.E."/>
        </authorList>
    </citation>
    <scope>NUCLEOTIDE SEQUENCE</scope>
</reference>
<comment type="similarity">
    <text evidence="1">Belongs to the peptidase S8 family.</text>
</comment>
<accession>A0A381NJZ8</accession>
<protein>
    <recommendedName>
        <fullName evidence="6">Peptidase S8/S53 domain-containing protein</fullName>
    </recommendedName>
</protein>
<evidence type="ECO:0000256" key="5">
    <source>
        <dbReference type="SAM" id="Phobius"/>
    </source>
</evidence>
<proteinExistence type="inferred from homology"/>
<evidence type="ECO:0000256" key="1">
    <source>
        <dbReference type="ARBA" id="ARBA00011073"/>
    </source>
</evidence>
<gene>
    <name evidence="7" type="ORF">METZ01_LOCUS7715</name>
</gene>
<evidence type="ECO:0000256" key="3">
    <source>
        <dbReference type="ARBA" id="ARBA00022801"/>
    </source>
</evidence>
<keyword evidence="5" id="KW-0472">Membrane</keyword>
<dbReference type="InterPro" id="IPR050131">
    <property type="entry name" value="Peptidase_S8_subtilisin-like"/>
</dbReference>
<sequence length="411" mass="43476">MGHMDNLELLPEPEEPRMLTTIDSDAPGYPGEAYGISDEEARELRWPASPLREILWPWGAITFAFGAVFMLLVWPHINAYLSPVLPETEWAYESTGIRELQDSGLDGSGVHVCMVDTGIDTAHPDFANLTLAGFRDFYEGEHDLVRDVGEDSHGTMMAGLLVADGKFYGAAPGVNLSVALALGPTGTSGQEDRVAQAIRWCRITQKADIVSLSLGSDPGDGMGIQSETVLAVQEALDAGIFVVAAAGNTGDDASIYDISVPANMRGVIAVGTSTRSGSVWSGSANGSMLDPYGQENRSYPDQKPEVSAPGVLLFSTTSTQIEPPYAYSTGTSDSTVLVTGALALILELHGTALAGDDGMFDADEMEIVKRSLASSCDKTGISGSPHDTRGGYGFLDAVQWASDIAFELNLG</sequence>
<dbReference type="AlphaFoldDB" id="A0A381NJZ8"/>
<dbReference type="PANTHER" id="PTHR43806">
    <property type="entry name" value="PEPTIDASE S8"/>
    <property type="match status" value="1"/>
</dbReference>
<dbReference type="PROSITE" id="PS00136">
    <property type="entry name" value="SUBTILASE_ASP"/>
    <property type="match status" value="1"/>
</dbReference>
<dbReference type="PANTHER" id="PTHR43806:SF11">
    <property type="entry name" value="CEREVISIN-RELATED"/>
    <property type="match status" value="1"/>
</dbReference>
<dbReference type="InterPro" id="IPR023827">
    <property type="entry name" value="Peptidase_S8_Asp-AS"/>
</dbReference>
<organism evidence="7">
    <name type="scientific">marine metagenome</name>
    <dbReference type="NCBI Taxonomy" id="408172"/>
    <lineage>
        <taxon>unclassified sequences</taxon>
        <taxon>metagenomes</taxon>
        <taxon>ecological metagenomes</taxon>
    </lineage>
</organism>
<dbReference type="PROSITE" id="PS51892">
    <property type="entry name" value="SUBTILASE"/>
    <property type="match status" value="1"/>
</dbReference>
<feature type="transmembrane region" description="Helical" evidence="5">
    <location>
        <begin position="54"/>
        <end position="74"/>
    </location>
</feature>
<dbReference type="Gene3D" id="3.40.50.200">
    <property type="entry name" value="Peptidase S8/S53 domain"/>
    <property type="match status" value="1"/>
</dbReference>
<keyword evidence="4" id="KW-0720">Serine protease</keyword>
<dbReference type="EMBL" id="UINC01000411">
    <property type="protein sequence ID" value="SUZ54861.1"/>
    <property type="molecule type" value="Genomic_DNA"/>
</dbReference>
<evidence type="ECO:0000259" key="6">
    <source>
        <dbReference type="Pfam" id="PF00082"/>
    </source>
</evidence>
<dbReference type="InterPro" id="IPR000209">
    <property type="entry name" value="Peptidase_S8/S53_dom"/>
</dbReference>
<keyword evidence="3" id="KW-0378">Hydrolase</keyword>
<dbReference type="InterPro" id="IPR036852">
    <property type="entry name" value="Peptidase_S8/S53_dom_sf"/>
</dbReference>
<dbReference type="Pfam" id="PF00082">
    <property type="entry name" value="Peptidase_S8"/>
    <property type="match status" value="1"/>
</dbReference>
<dbReference type="PRINTS" id="PR00723">
    <property type="entry name" value="SUBTILISIN"/>
</dbReference>
<dbReference type="SUPFAM" id="SSF52743">
    <property type="entry name" value="Subtilisin-like"/>
    <property type="match status" value="1"/>
</dbReference>
<evidence type="ECO:0000313" key="7">
    <source>
        <dbReference type="EMBL" id="SUZ54861.1"/>
    </source>
</evidence>
<dbReference type="GO" id="GO:0004252">
    <property type="term" value="F:serine-type endopeptidase activity"/>
    <property type="evidence" value="ECO:0007669"/>
    <property type="project" value="InterPro"/>
</dbReference>
<feature type="domain" description="Peptidase S8/S53" evidence="6">
    <location>
        <begin position="107"/>
        <end position="351"/>
    </location>
</feature>
<evidence type="ECO:0000256" key="2">
    <source>
        <dbReference type="ARBA" id="ARBA00022670"/>
    </source>
</evidence>
<keyword evidence="5" id="KW-0812">Transmembrane</keyword>
<name>A0A381NJZ8_9ZZZZ</name>
<keyword evidence="2" id="KW-0645">Protease</keyword>